<dbReference type="InterPro" id="IPR003594">
    <property type="entry name" value="HATPase_dom"/>
</dbReference>
<feature type="modified residue" description="4-aspartylphosphate" evidence="13">
    <location>
        <position position="582"/>
    </location>
</feature>
<keyword evidence="6 15" id="KW-0812">Transmembrane</keyword>
<dbReference type="SUPFAM" id="SSF158472">
    <property type="entry name" value="HAMP domain-like"/>
    <property type="match status" value="1"/>
</dbReference>
<dbReference type="SUPFAM" id="SSF52172">
    <property type="entry name" value="CheY-like"/>
    <property type="match status" value="1"/>
</dbReference>
<evidence type="ECO:0000256" key="14">
    <source>
        <dbReference type="SAM" id="Coils"/>
    </source>
</evidence>
<dbReference type="Gene3D" id="1.10.287.130">
    <property type="match status" value="1"/>
</dbReference>
<evidence type="ECO:0000256" key="7">
    <source>
        <dbReference type="ARBA" id="ARBA00022741"/>
    </source>
</evidence>
<dbReference type="GO" id="GO:0016020">
    <property type="term" value="C:membrane"/>
    <property type="evidence" value="ECO:0007669"/>
    <property type="project" value="UniProtKB-SubCell"/>
</dbReference>
<evidence type="ECO:0000256" key="3">
    <source>
        <dbReference type="ARBA" id="ARBA00012438"/>
    </source>
</evidence>
<dbReference type="PANTHER" id="PTHR45339">
    <property type="entry name" value="HYBRID SIGNAL TRANSDUCTION HISTIDINE KINASE J"/>
    <property type="match status" value="1"/>
</dbReference>
<keyword evidence="11" id="KW-0902">Two-component regulatory system</keyword>
<reference evidence="19 20" key="1">
    <citation type="submission" date="2019-06" db="EMBL/GenBank/DDBJ databases">
        <title>Draft genome of Aliikangiella marina GYP-15.</title>
        <authorList>
            <person name="Wang G."/>
        </authorList>
    </citation>
    <scope>NUCLEOTIDE SEQUENCE [LARGE SCALE GENOMIC DNA]</scope>
    <source>
        <strain evidence="19 20">GYP-15</strain>
    </source>
</reference>
<gene>
    <name evidence="19" type="ORF">FLL45_17170</name>
</gene>
<dbReference type="FunFam" id="3.30.565.10:FF:000010">
    <property type="entry name" value="Sensor histidine kinase RcsC"/>
    <property type="match status" value="1"/>
</dbReference>
<comment type="caution">
    <text evidence="19">The sequence shown here is derived from an EMBL/GenBank/DDBJ whole genome shotgun (WGS) entry which is preliminary data.</text>
</comment>
<evidence type="ECO:0000313" key="19">
    <source>
        <dbReference type="EMBL" id="TQV73178.1"/>
    </source>
</evidence>
<evidence type="ECO:0000256" key="15">
    <source>
        <dbReference type="SAM" id="Phobius"/>
    </source>
</evidence>
<dbReference type="InterPro" id="IPR001789">
    <property type="entry name" value="Sig_transdc_resp-reg_receiver"/>
</dbReference>
<evidence type="ECO:0000259" key="17">
    <source>
        <dbReference type="PROSITE" id="PS50110"/>
    </source>
</evidence>
<accession>A0A545T7K2</accession>
<keyword evidence="12 15" id="KW-0472">Membrane</keyword>
<evidence type="ECO:0000256" key="9">
    <source>
        <dbReference type="ARBA" id="ARBA00022840"/>
    </source>
</evidence>
<dbReference type="SUPFAM" id="SSF47384">
    <property type="entry name" value="Homodimeric domain of signal transducing histidine kinase"/>
    <property type="match status" value="1"/>
</dbReference>
<feature type="domain" description="HAMP" evidence="18">
    <location>
        <begin position="187"/>
        <end position="240"/>
    </location>
</feature>
<dbReference type="CDD" id="cd06225">
    <property type="entry name" value="HAMP"/>
    <property type="match status" value="1"/>
</dbReference>
<dbReference type="InterPro" id="IPR004358">
    <property type="entry name" value="Sig_transdc_His_kin-like_C"/>
</dbReference>
<dbReference type="CDD" id="cd17546">
    <property type="entry name" value="REC_hyHK_CKI1_RcsC-like"/>
    <property type="match status" value="1"/>
</dbReference>
<dbReference type="GO" id="GO:0005524">
    <property type="term" value="F:ATP binding"/>
    <property type="evidence" value="ECO:0007669"/>
    <property type="project" value="UniProtKB-KW"/>
</dbReference>
<dbReference type="Gene3D" id="6.10.340.10">
    <property type="match status" value="1"/>
</dbReference>
<dbReference type="Pfam" id="PF02518">
    <property type="entry name" value="HATPase_c"/>
    <property type="match status" value="1"/>
</dbReference>
<evidence type="ECO:0000256" key="12">
    <source>
        <dbReference type="ARBA" id="ARBA00023136"/>
    </source>
</evidence>
<dbReference type="SMART" id="SM00304">
    <property type="entry name" value="HAMP"/>
    <property type="match status" value="1"/>
</dbReference>
<dbReference type="Proteomes" id="UP000317839">
    <property type="component" value="Unassembled WGS sequence"/>
</dbReference>
<evidence type="ECO:0000256" key="11">
    <source>
        <dbReference type="ARBA" id="ARBA00023012"/>
    </source>
</evidence>
<protein>
    <recommendedName>
        <fullName evidence="3">histidine kinase</fullName>
        <ecNumber evidence="3">2.7.13.3</ecNumber>
    </recommendedName>
</protein>
<evidence type="ECO:0000256" key="10">
    <source>
        <dbReference type="ARBA" id="ARBA00022989"/>
    </source>
</evidence>
<dbReference type="InterPro" id="IPR011006">
    <property type="entry name" value="CheY-like_superfamily"/>
</dbReference>
<feature type="coiled-coil region" evidence="14">
    <location>
        <begin position="235"/>
        <end position="262"/>
    </location>
</feature>
<dbReference type="EMBL" id="VIKR01000004">
    <property type="protein sequence ID" value="TQV73178.1"/>
    <property type="molecule type" value="Genomic_DNA"/>
</dbReference>
<evidence type="ECO:0000259" key="16">
    <source>
        <dbReference type="PROSITE" id="PS50109"/>
    </source>
</evidence>
<dbReference type="PROSITE" id="PS50110">
    <property type="entry name" value="RESPONSE_REGULATORY"/>
    <property type="match status" value="1"/>
</dbReference>
<keyword evidence="5" id="KW-0808">Transferase</keyword>
<evidence type="ECO:0000256" key="8">
    <source>
        <dbReference type="ARBA" id="ARBA00022777"/>
    </source>
</evidence>
<feature type="transmembrane region" description="Helical" evidence="15">
    <location>
        <begin position="164"/>
        <end position="185"/>
    </location>
</feature>
<keyword evidence="14" id="KW-0175">Coiled coil</keyword>
<dbReference type="Pfam" id="PF00672">
    <property type="entry name" value="HAMP"/>
    <property type="match status" value="1"/>
</dbReference>
<organism evidence="19 20">
    <name type="scientific">Aliikangiella marina</name>
    <dbReference type="NCBI Taxonomy" id="1712262"/>
    <lineage>
        <taxon>Bacteria</taxon>
        <taxon>Pseudomonadati</taxon>
        <taxon>Pseudomonadota</taxon>
        <taxon>Gammaproteobacteria</taxon>
        <taxon>Oceanospirillales</taxon>
        <taxon>Pleioneaceae</taxon>
        <taxon>Aliikangiella</taxon>
    </lineage>
</organism>
<dbReference type="PRINTS" id="PR00344">
    <property type="entry name" value="BCTRLSENSOR"/>
</dbReference>
<dbReference type="InterPro" id="IPR003661">
    <property type="entry name" value="HisK_dim/P_dom"/>
</dbReference>
<feature type="domain" description="Histidine kinase" evidence="16">
    <location>
        <begin position="287"/>
        <end position="507"/>
    </location>
</feature>
<dbReference type="Gene3D" id="3.30.565.10">
    <property type="entry name" value="Histidine kinase-like ATPase, C-terminal domain"/>
    <property type="match status" value="1"/>
</dbReference>
<evidence type="ECO:0000256" key="1">
    <source>
        <dbReference type="ARBA" id="ARBA00000085"/>
    </source>
</evidence>
<evidence type="ECO:0000313" key="20">
    <source>
        <dbReference type="Proteomes" id="UP000317839"/>
    </source>
</evidence>
<dbReference type="InterPro" id="IPR036097">
    <property type="entry name" value="HisK_dim/P_sf"/>
</dbReference>
<dbReference type="Pfam" id="PF00512">
    <property type="entry name" value="HisKA"/>
    <property type="match status" value="1"/>
</dbReference>
<dbReference type="EC" id="2.7.13.3" evidence="3"/>
<keyword evidence="7" id="KW-0547">Nucleotide-binding</keyword>
<keyword evidence="20" id="KW-1185">Reference proteome</keyword>
<feature type="transmembrane region" description="Helical" evidence="15">
    <location>
        <begin position="15"/>
        <end position="34"/>
    </location>
</feature>
<dbReference type="SMART" id="SM00387">
    <property type="entry name" value="HATPase_c"/>
    <property type="match status" value="1"/>
</dbReference>
<proteinExistence type="predicted"/>
<comment type="subcellular location">
    <subcellularLocation>
        <location evidence="2">Membrane</location>
    </subcellularLocation>
</comment>
<dbReference type="RefSeq" id="WP_142943310.1">
    <property type="nucleotide sequence ID" value="NZ_VIKR01000004.1"/>
</dbReference>
<comment type="catalytic activity">
    <reaction evidence="1">
        <text>ATP + protein L-histidine = ADP + protein N-phospho-L-histidine.</text>
        <dbReference type="EC" id="2.7.13.3"/>
    </reaction>
</comment>
<evidence type="ECO:0000256" key="2">
    <source>
        <dbReference type="ARBA" id="ARBA00004370"/>
    </source>
</evidence>
<dbReference type="OrthoDB" id="6724607at2"/>
<evidence type="ECO:0000256" key="6">
    <source>
        <dbReference type="ARBA" id="ARBA00022692"/>
    </source>
</evidence>
<dbReference type="PROSITE" id="PS50885">
    <property type="entry name" value="HAMP"/>
    <property type="match status" value="1"/>
</dbReference>
<dbReference type="InterPro" id="IPR005467">
    <property type="entry name" value="His_kinase_dom"/>
</dbReference>
<dbReference type="PROSITE" id="PS50109">
    <property type="entry name" value="HIS_KIN"/>
    <property type="match status" value="1"/>
</dbReference>
<evidence type="ECO:0000256" key="13">
    <source>
        <dbReference type="PROSITE-ProRule" id="PRU00169"/>
    </source>
</evidence>
<dbReference type="SMART" id="SM00448">
    <property type="entry name" value="REC"/>
    <property type="match status" value="1"/>
</dbReference>
<name>A0A545T7K2_9GAMM</name>
<dbReference type="CDD" id="cd00082">
    <property type="entry name" value="HisKA"/>
    <property type="match status" value="1"/>
</dbReference>
<evidence type="ECO:0000256" key="5">
    <source>
        <dbReference type="ARBA" id="ARBA00022679"/>
    </source>
</evidence>
<dbReference type="Gene3D" id="3.40.50.2300">
    <property type="match status" value="1"/>
</dbReference>
<keyword evidence="8" id="KW-0418">Kinase</keyword>
<keyword evidence="10 15" id="KW-1133">Transmembrane helix</keyword>
<dbReference type="FunFam" id="1.10.287.130:FF:000004">
    <property type="entry name" value="Ethylene receptor 1"/>
    <property type="match status" value="1"/>
</dbReference>
<sequence>MLEKVFKLGGIQRTIVVFTITVALFAILSVEIFLMSYNQRNMEDNVLNLAVSKTEFIAGRSAGLIILDNAELLETQLATLVNEPLVLSILVSKVNEESGKLENFLALKESLQLPVNSEISRSSQVITDNFIEVVRPISLDNDVVGSVRLLYDTSELNRYWTESLSMSLMAFVTVAILALLVSIIFSRKIVGPVRHLASRTHEIADRKDYSIRVKNRQSDEIGELTDTFNFMMDEIEKKDQQQHRVEEEIRELNANLEKMINERTSELLLAKNVAEGANKAKSLFLANMSHEIRTPMNAILGYAQLMAKDTSLNEKNRNIADTINKCGDELLELINDVLDMSKLEAEQMEILCNDFELYQLISDIESTIRPQAEEKEISFSIEFSEDLPRYVYGDRIKLRQVLLNLLSNSVKFTEHGAIALKVFVDSLEADEFTLQFEVSDTGVGIPQERFSDIFNPFSQAQMGIQLGGTGLGLPLSQQIVRLMGGKIWLTSEVGAGSQFSFQIKILRSSVDKIKESIKVRPVAGLAEGQEIPLVMIVDDKQSNRELLNKILSPMGFPIVEAQDGLDAIKLYKKHQPKIVLMDILMPRLNGVEATKQIKQLPGGKNTVIIGVTASAVEAEIQNIYRCGANDVLQKPIQLDELLMTMAKHTKLKLIYLEDLSKTLPAQNKVRKVTVLSRDDIDKMPEALKTDIVQCVKSGNIASLRKLVTGVKGWDEVKGKKFETMVKQFMLKELKLVFVNEVSEDNTSD</sequence>
<dbReference type="Pfam" id="PF00072">
    <property type="entry name" value="Response_reg"/>
    <property type="match status" value="1"/>
</dbReference>
<dbReference type="GO" id="GO:0000155">
    <property type="term" value="F:phosphorelay sensor kinase activity"/>
    <property type="evidence" value="ECO:0007669"/>
    <property type="project" value="InterPro"/>
</dbReference>
<dbReference type="SMART" id="SM00388">
    <property type="entry name" value="HisKA"/>
    <property type="match status" value="1"/>
</dbReference>
<dbReference type="AlphaFoldDB" id="A0A545T7K2"/>
<dbReference type="PANTHER" id="PTHR45339:SF1">
    <property type="entry name" value="HYBRID SIGNAL TRANSDUCTION HISTIDINE KINASE J"/>
    <property type="match status" value="1"/>
</dbReference>
<keyword evidence="9" id="KW-0067">ATP-binding</keyword>
<dbReference type="InterPro" id="IPR036890">
    <property type="entry name" value="HATPase_C_sf"/>
</dbReference>
<keyword evidence="4 13" id="KW-0597">Phosphoprotein</keyword>
<dbReference type="InterPro" id="IPR003660">
    <property type="entry name" value="HAMP_dom"/>
</dbReference>
<feature type="domain" description="Response regulatory" evidence="17">
    <location>
        <begin position="533"/>
        <end position="649"/>
    </location>
</feature>
<dbReference type="SUPFAM" id="SSF55874">
    <property type="entry name" value="ATPase domain of HSP90 chaperone/DNA topoisomerase II/histidine kinase"/>
    <property type="match status" value="1"/>
</dbReference>
<evidence type="ECO:0000256" key="4">
    <source>
        <dbReference type="ARBA" id="ARBA00022553"/>
    </source>
</evidence>
<evidence type="ECO:0000259" key="18">
    <source>
        <dbReference type="PROSITE" id="PS50885"/>
    </source>
</evidence>